<proteinExistence type="predicted"/>
<keyword evidence="1" id="KW-1133">Transmembrane helix</keyword>
<evidence type="ECO:0000256" key="1">
    <source>
        <dbReference type="SAM" id="Phobius"/>
    </source>
</evidence>
<feature type="transmembrane region" description="Helical" evidence="1">
    <location>
        <begin position="58"/>
        <end position="79"/>
    </location>
</feature>
<feature type="transmembrane region" description="Helical" evidence="1">
    <location>
        <begin position="32"/>
        <end position="52"/>
    </location>
</feature>
<name>A0ABU9B534_9BACT</name>
<gene>
    <name evidence="2" type="ORF">WKV53_27920</name>
</gene>
<sequence>MNPYQPPQCSEPAAVAGEVPVMQVRYGLQYSLLFVFSGLVSVALAVVMDGLAKSTTVFMKPVTLLLVVAGVAHFALAVICRKKVYLEVFEDRLEFLSPVFPRWRRAKPLTSMGKLAILLHRLVARREDINRFVAWREGLIR</sequence>
<reference evidence="2 3" key="1">
    <citation type="submission" date="2024-04" db="EMBL/GenBank/DDBJ databases">
        <title>Luteolibacter sp. isolated from soil.</title>
        <authorList>
            <person name="An J."/>
        </authorList>
    </citation>
    <scope>NUCLEOTIDE SEQUENCE [LARGE SCALE GENOMIC DNA]</scope>
    <source>
        <strain evidence="2 3">Y139</strain>
    </source>
</reference>
<comment type="caution">
    <text evidence="2">The sequence shown here is derived from an EMBL/GenBank/DDBJ whole genome shotgun (WGS) entry which is preliminary data.</text>
</comment>
<accession>A0ABU9B534</accession>
<protein>
    <submittedName>
        <fullName evidence="2">Uncharacterized protein</fullName>
    </submittedName>
</protein>
<evidence type="ECO:0000313" key="3">
    <source>
        <dbReference type="Proteomes" id="UP001371305"/>
    </source>
</evidence>
<keyword evidence="3" id="KW-1185">Reference proteome</keyword>
<evidence type="ECO:0000313" key="2">
    <source>
        <dbReference type="EMBL" id="MEK7954377.1"/>
    </source>
</evidence>
<dbReference type="RefSeq" id="WP_341408146.1">
    <property type="nucleotide sequence ID" value="NZ_JBBUKT010000019.1"/>
</dbReference>
<dbReference type="Proteomes" id="UP001371305">
    <property type="component" value="Unassembled WGS sequence"/>
</dbReference>
<dbReference type="EMBL" id="JBBUKT010000019">
    <property type="protein sequence ID" value="MEK7954377.1"/>
    <property type="molecule type" value="Genomic_DNA"/>
</dbReference>
<organism evidence="2 3">
    <name type="scientific">Luteolibacter soli</name>
    <dbReference type="NCBI Taxonomy" id="3135280"/>
    <lineage>
        <taxon>Bacteria</taxon>
        <taxon>Pseudomonadati</taxon>
        <taxon>Verrucomicrobiota</taxon>
        <taxon>Verrucomicrobiia</taxon>
        <taxon>Verrucomicrobiales</taxon>
        <taxon>Verrucomicrobiaceae</taxon>
        <taxon>Luteolibacter</taxon>
    </lineage>
</organism>
<keyword evidence="1" id="KW-0472">Membrane</keyword>
<keyword evidence="1" id="KW-0812">Transmembrane</keyword>